<accession>A0A1F5YGE9</accession>
<dbReference type="PANTHER" id="PTHR10099">
    <property type="entry name" value="PHOSPHORIBOSYLFORMYLGLYCINAMIDINE SYNTHASE"/>
    <property type="match status" value="1"/>
</dbReference>
<dbReference type="GO" id="GO:0006189">
    <property type="term" value="P:'de novo' IMP biosynthetic process"/>
    <property type="evidence" value="ECO:0007669"/>
    <property type="project" value="InterPro"/>
</dbReference>
<keyword evidence="5" id="KW-0378">Hydrolase</keyword>
<dbReference type="SMART" id="SM01211">
    <property type="entry name" value="GATase_5"/>
    <property type="match status" value="1"/>
</dbReference>
<dbReference type="SUPFAM" id="SSF52317">
    <property type="entry name" value="Class I glutamine amidotransferase-like"/>
    <property type="match status" value="1"/>
</dbReference>
<dbReference type="EMBL" id="MFIV01000042">
    <property type="protein sequence ID" value="OGF99132.1"/>
    <property type="molecule type" value="Genomic_DNA"/>
</dbReference>
<keyword evidence="4" id="KW-0658">Purine biosynthesis</keyword>
<dbReference type="PROSITE" id="PS51273">
    <property type="entry name" value="GATASE_TYPE_1"/>
    <property type="match status" value="1"/>
</dbReference>
<keyword evidence="7" id="KW-0315">Glutamine amidotransferase</keyword>
<keyword evidence="1" id="KW-0963">Cytoplasm</keyword>
<keyword evidence="3" id="KW-0547">Nucleotide-binding</keyword>
<evidence type="ECO:0000256" key="3">
    <source>
        <dbReference type="ARBA" id="ARBA00022741"/>
    </source>
</evidence>
<keyword evidence="2" id="KW-0436">Ligase</keyword>
<dbReference type="GO" id="GO:0016787">
    <property type="term" value="F:hydrolase activity"/>
    <property type="evidence" value="ECO:0007669"/>
    <property type="project" value="UniProtKB-KW"/>
</dbReference>
<proteinExistence type="predicted"/>
<organism evidence="8 9">
    <name type="scientific">Candidatus Glassbacteria bacterium GWA2_58_10</name>
    <dbReference type="NCBI Taxonomy" id="1817865"/>
    <lineage>
        <taxon>Bacteria</taxon>
        <taxon>Candidatus Glassiibacteriota</taxon>
    </lineage>
</organism>
<evidence type="ECO:0000256" key="1">
    <source>
        <dbReference type="ARBA" id="ARBA00022490"/>
    </source>
</evidence>
<evidence type="ECO:0000256" key="7">
    <source>
        <dbReference type="ARBA" id="ARBA00022962"/>
    </source>
</evidence>
<dbReference type="GO" id="GO:0004642">
    <property type="term" value="F:phosphoribosylformylglycinamidine synthase activity"/>
    <property type="evidence" value="ECO:0007669"/>
    <property type="project" value="InterPro"/>
</dbReference>
<evidence type="ECO:0000313" key="9">
    <source>
        <dbReference type="Proteomes" id="UP000176992"/>
    </source>
</evidence>
<evidence type="ECO:0000256" key="4">
    <source>
        <dbReference type="ARBA" id="ARBA00022755"/>
    </source>
</evidence>
<dbReference type="GO" id="GO:0005524">
    <property type="term" value="F:ATP binding"/>
    <property type="evidence" value="ECO:0007669"/>
    <property type="project" value="UniProtKB-KW"/>
</dbReference>
<evidence type="ECO:0000256" key="2">
    <source>
        <dbReference type="ARBA" id="ARBA00022598"/>
    </source>
</evidence>
<reference evidence="8 9" key="1">
    <citation type="journal article" date="2016" name="Nat. Commun.">
        <title>Thousands of microbial genomes shed light on interconnected biogeochemical processes in an aquifer system.</title>
        <authorList>
            <person name="Anantharaman K."/>
            <person name="Brown C.T."/>
            <person name="Hug L.A."/>
            <person name="Sharon I."/>
            <person name="Castelle C.J."/>
            <person name="Probst A.J."/>
            <person name="Thomas B.C."/>
            <person name="Singh A."/>
            <person name="Wilkins M.J."/>
            <person name="Karaoz U."/>
            <person name="Brodie E.L."/>
            <person name="Williams K.H."/>
            <person name="Hubbard S.S."/>
            <person name="Banfield J.F."/>
        </authorList>
    </citation>
    <scope>NUCLEOTIDE SEQUENCE [LARGE SCALE GENOMIC DNA]</scope>
</reference>
<name>A0A1F5YGE9_9BACT</name>
<evidence type="ECO:0000256" key="6">
    <source>
        <dbReference type="ARBA" id="ARBA00022840"/>
    </source>
</evidence>
<dbReference type="PANTHER" id="PTHR10099:SF1">
    <property type="entry name" value="PHOSPHORIBOSYLFORMYLGLYCINAMIDINE SYNTHASE"/>
    <property type="match status" value="1"/>
</dbReference>
<evidence type="ECO:0000313" key="8">
    <source>
        <dbReference type="EMBL" id="OGF99132.1"/>
    </source>
</evidence>
<dbReference type="Pfam" id="PF13507">
    <property type="entry name" value="GATase_5"/>
    <property type="match status" value="1"/>
</dbReference>
<gene>
    <name evidence="8" type="ORF">A2Z86_09760</name>
</gene>
<dbReference type="InterPro" id="IPR010075">
    <property type="entry name" value="PRibForGlyAmidine_synth_PurQ"/>
</dbReference>
<protein>
    <submittedName>
        <fullName evidence="8">Uncharacterized protein</fullName>
    </submittedName>
</protein>
<evidence type="ECO:0000256" key="5">
    <source>
        <dbReference type="ARBA" id="ARBA00022801"/>
    </source>
</evidence>
<dbReference type="GO" id="GO:0005737">
    <property type="term" value="C:cytoplasm"/>
    <property type="evidence" value="ECO:0007669"/>
    <property type="project" value="TreeGrafter"/>
</dbReference>
<dbReference type="AlphaFoldDB" id="A0A1F5YGE9"/>
<dbReference type="Gene3D" id="3.40.50.880">
    <property type="match status" value="1"/>
</dbReference>
<dbReference type="PIRSF" id="PIRSF001586">
    <property type="entry name" value="FGAM_synth_I"/>
    <property type="match status" value="1"/>
</dbReference>
<dbReference type="Proteomes" id="UP000176992">
    <property type="component" value="Unassembled WGS sequence"/>
</dbReference>
<keyword evidence="6" id="KW-0067">ATP-binding</keyword>
<dbReference type="InterPro" id="IPR029062">
    <property type="entry name" value="Class_I_gatase-like"/>
</dbReference>
<sequence length="261" mass="28956">MAKPQALVLTGFGINCDYETEEAFSLAGAGAERMHVNDLIESPALLERFQILVVPGGFSFGDNIASGKVLANKLKYRLGEAFLDFLRADRLVLGICNGFQVLVKLGVLPGGEEQNVRQTATVTFNDSGKFEDRWVRLQVEPGSRCVFTRGMDWLELPVRHGEGKFYVGDRALLEKLARDGQFALRYSMPDGSRPAAYPANPNGSEEDIAGVCDPSGRIFGLMPHPEAFVHRYQHPRWTRGNGDGEEGRGLRIFRNAVEYFD</sequence>
<comment type="caution">
    <text evidence="8">The sequence shown here is derived from an EMBL/GenBank/DDBJ whole genome shotgun (WGS) entry which is preliminary data.</text>
</comment>